<evidence type="ECO:0000256" key="2">
    <source>
        <dbReference type="ARBA" id="ARBA00022475"/>
    </source>
</evidence>
<feature type="transmembrane region" description="Helical" evidence="6">
    <location>
        <begin position="140"/>
        <end position="161"/>
    </location>
</feature>
<keyword evidence="5 6" id="KW-0472">Membrane</keyword>
<dbReference type="EMBL" id="SMBP01000027">
    <property type="protein sequence ID" value="TCU53685.1"/>
    <property type="molecule type" value="Genomic_DNA"/>
</dbReference>
<evidence type="ECO:0000313" key="7">
    <source>
        <dbReference type="EMBL" id="TCU53685.1"/>
    </source>
</evidence>
<organism evidence="7 8">
    <name type="scientific">Longicatena caecimuris</name>
    <dbReference type="NCBI Taxonomy" id="1796635"/>
    <lineage>
        <taxon>Bacteria</taxon>
        <taxon>Bacillati</taxon>
        <taxon>Bacillota</taxon>
        <taxon>Erysipelotrichia</taxon>
        <taxon>Erysipelotrichales</taxon>
        <taxon>Erysipelotrichaceae</taxon>
        <taxon>Longicatena</taxon>
    </lineage>
</organism>
<dbReference type="RefSeq" id="WP_008689984.1">
    <property type="nucleotide sequence ID" value="NZ_AP024510.1"/>
</dbReference>
<protein>
    <submittedName>
        <fullName evidence="7">Putative ABC transport system permease protein</fullName>
    </submittedName>
</protein>
<dbReference type="CDD" id="cd06574">
    <property type="entry name" value="TM_PBP1_branched-chain-AA_like"/>
    <property type="match status" value="1"/>
</dbReference>
<proteinExistence type="predicted"/>
<evidence type="ECO:0000256" key="5">
    <source>
        <dbReference type="ARBA" id="ARBA00023136"/>
    </source>
</evidence>
<name>A0A4V2VIW1_9FIRM</name>
<reference evidence="7 8" key="1">
    <citation type="submission" date="2019-03" db="EMBL/GenBank/DDBJ databases">
        <title>Genomic Encyclopedia of Type Strains, Phase IV (KMG-IV): sequencing the most valuable type-strain genomes for metagenomic binning, comparative biology and taxonomic classification.</title>
        <authorList>
            <person name="Goeker M."/>
        </authorList>
    </citation>
    <scope>NUCLEOTIDE SEQUENCE [LARGE SCALE GENOMIC DNA]</scope>
    <source>
        <strain evidence="7 8">DSM 29481</strain>
    </source>
</reference>
<keyword evidence="4 6" id="KW-1133">Transmembrane helix</keyword>
<dbReference type="AlphaFoldDB" id="A0A4V2VIW1"/>
<dbReference type="GO" id="GO:0005886">
    <property type="term" value="C:plasma membrane"/>
    <property type="evidence" value="ECO:0007669"/>
    <property type="project" value="UniProtKB-SubCell"/>
</dbReference>
<dbReference type="PANTHER" id="PTHR32196:SF69">
    <property type="entry name" value="BRANCHED-CHAIN AMINO ACID TRANSPORT SYSTEM, PERMEASE PROTEIN"/>
    <property type="match status" value="1"/>
</dbReference>
<evidence type="ECO:0000313" key="8">
    <source>
        <dbReference type="Proteomes" id="UP000295773"/>
    </source>
</evidence>
<gene>
    <name evidence="7" type="ORF">EDD61_12723</name>
</gene>
<comment type="caution">
    <text evidence="7">The sequence shown here is derived from an EMBL/GenBank/DDBJ whole genome shotgun (WGS) entry which is preliminary data.</text>
</comment>
<dbReference type="Proteomes" id="UP000295773">
    <property type="component" value="Unassembled WGS sequence"/>
</dbReference>
<feature type="transmembrane region" description="Helical" evidence="6">
    <location>
        <begin position="276"/>
        <end position="297"/>
    </location>
</feature>
<comment type="subcellular location">
    <subcellularLocation>
        <location evidence="1">Cell membrane</location>
        <topology evidence="1">Multi-pass membrane protein</topology>
    </subcellularLocation>
</comment>
<evidence type="ECO:0000256" key="4">
    <source>
        <dbReference type="ARBA" id="ARBA00022989"/>
    </source>
</evidence>
<feature type="transmembrane region" description="Helical" evidence="6">
    <location>
        <begin position="86"/>
        <end position="105"/>
    </location>
</feature>
<dbReference type="GO" id="GO:0022857">
    <property type="term" value="F:transmembrane transporter activity"/>
    <property type="evidence" value="ECO:0007669"/>
    <property type="project" value="InterPro"/>
</dbReference>
<feature type="transmembrane region" description="Helical" evidence="6">
    <location>
        <begin position="219"/>
        <end position="238"/>
    </location>
</feature>
<keyword evidence="2" id="KW-1003">Cell membrane</keyword>
<feature type="transmembrane region" description="Helical" evidence="6">
    <location>
        <begin position="194"/>
        <end position="213"/>
    </location>
</feature>
<accession>A0A4V2VIW1</accession>
<evidence type="ECO:0000256" key="1">
    <source>
        <dbReference type="ARBA" id="ARBA00004651"/>
    </source>
</evidence>
<evidence type="ECO:0000256" key="3">
    <source>
        <dbReference type="ARBA" id="ARBA00022692"/>
    </source>
</evidence>
<keyword evidence="3 6" id="KW-0812">Transmembrane</keyword>
<keyword evidence="8" id="KW-1185">Reference proteome</keyword>
<feature type="transmembrane region" description="Helical" evidence="6">
    <location>
        <begin position="250"/>
        <end position="270"/>
    </location>
</feature>
<evidence type="ECO:0000256" key="6">
    <source>
        <dbReference type="SAM" id="Phobius"/>
    </source>
</evidence>
<dbReference type="PANTHER" id="PTHR32196">
    <property type="entry name" value="ABC TRANSPORTER PERMEASE PROTEIN YPHD-RELATED-RELATED"/>
    <property type="match status" value="1"/>
</dbReference>
<dbReference type="Pfam" id="PF02653">
    <property type="entry name" value="BPD_transp_2"/>
    <property type="match status" value="1"/>
</dbReference>
<feature type="transmembrane region" description="Helical" evidence="6">
    <location>
        <begin position="57"/>
        <end position="79"/>
    </location>
</feature>
<dbReference type="InterPro" id="IPR001851">
    <property type="entry name" value="ABC_transp_permease"/>
</dbReference>
<feature type="transmembrane region" description="Helical" evidence="6">
    <location>
        <begin position="12"/>
        <end position="28"/>
    </location>
</feature>
<dbReference type="GeneID" id="73794692"/>
<sequence>MDFLLDVVAQGLAYGILAIGVLLTYQVLDYADLTVEGSFPLGAAVGAIFITQGWNPFVVLIAAFIAGVLAGYATGILHVKFRISSLLSGILVMTALYSINLIVAGNSSLIPLFSYDTIFTYGNAIADMVGGTMGEWIMKLWPVIILLVLVLLMKLLIDWFLQTKYGFLMRIAGDNPQLIATLGKDIGWIKMNGLALSNGYAAVSGALISQFLRSFTADLGTGMIVLGLASVIMGITLFKRSRFIGFTTSVVLGAIVYRFAIAAALNAGFPSTYLRLIMSIIFILVLILGNGVMAKFFHRSIKN</sequence>